<dbReference type="SUPFAM" id="SSF53850">
    <property type="entry name" value="Periplasmic binding protein-like II"/>
    <property type="match status" value="1"/>
</dbReference>
<dbReference type="Proteomes" id="UP001148838">
    <property type="component" value="Unassembled WGS sequence"/>
</dbReference>
<reference evidence="1 2" key="1">
    <citation type="journal article" date="2022" name="Allergy">
        <title>Genome assembly and annotation of Periplaneta americana reveal a comprehensive cockroach allergen profile.</title>
        <authorList>
            <person name="Wang L."/>
            <person name="Xiong Q."/>
            <person name="Saelim N."/>
            <person name="Wang L."/>
            <person name="Nong W."/>
            <person name="Wan A.T."/>
            <person name="Shi M."/>
            <person name="Liu X."/>
            <person name="Cao Q."/>
            <person name="Hui J.H.L."/>
            <person name="Sookrung N."/>
            <person name="Leung T.F."/>
            <person name="Tungtrongchitr A."/>
            <person name="Tsui S.K.W."/>
        </authorList>
    </citation>
    <scope>NUCLEOTIDE SEQUENCE [LARGE SCALE GENOMIC DNA]</scope>
    <source>
        <strain evidence="1">PWHHKU_190912</strain>
    </source>
</reference>
<sequence length="405" mass="47587">MNKKRKILYNIPVVFICLDSVIPKLITSKKIDEILETETTKEILEDRNLWYICNYHFSSTEILTVIVDLHNIPIWNDLISNIVQGLQEKLNLTVIMIRRIVIRQDFQSPEEEMELDTTTLTEIRDFPPESLHSYLIISQGEKNAEFHVTQKSYPADELTTKDNYMILIVAHEEWYDCNKEHSYFNVFDELWTEYWILNVLTVVKYINTCDKVLDILVFNPFIEDGYGTINSITVQKLQDFPKTYLERTWNLGKYHIKVCMFEYFPNAILKCENSGECNYDGRDWNVLQNLAKHMNFTPLVREPSDGQQLGYRDEDGNYTGAMRDLIFKRTDISGNQRFLNSLLDAVTSPHVGKDIDNLKQLYESQLPIVTLEQNLLDTFNESQEMERLVPRLIYQNMTTDTLLKQ</sequence>
<organism evidence="1 2">
    <name type="scientific">Periplaneta americana</name>
    <name type="common">American cockroach</name>
    <name type="synonym">Blatta americana</name>
    <dbReference type="NCBI Taxonomy" id="6978"/>
    <lineage>
        <taxon>Eukaryota</taxon>
        <taxon>Metazoa</taxon>
        <taxon>Ecdysozoa</taxon>
        <taxon>Arthropoda</taxon>
        <taxon>Hexapoda</taxon>
        <taxon>Insecta</taxon>
        <taxon>Pterygota</taxon>
        <taxon>Neoptera</taxon>
        <taxon>Polyneoptera</taxon>
        <taxon>Dictyoptera</taxon>
        <taxon>Blattodea</taxon>
        <taxon>Blattoidea</taxon>
        <taxon>Blattidae</taxon>
        <taxon>Blattinae</taxon>
        <taxon>Periplaneta</taxon>
    </lineage>
</organism>
<dbReference type="Gene3D" id="3.40.190.10">
    <property type="entry name" value="Periplasmic binding protein-like II"/>
    <property type="match status" value="1"/>
</dbReference>
<accession>A0ABQ8TK98</accession>
<feature type="non-terminal residue" evidence="1">
    <location>
        <position position="405"/>
    </location>
</feature>
<evidence type="ECO:0000313" key="1">
    <source>
        <dbReference type="EMBL" id="KAJ4446162.1"/>
    </source>
</evidence>
<proteinExistence type="predicted"/>
<protein>
    <submittedName>
        <fullName evidence="1">Uncharacterized protein</fullName>
    </submittedName>
</protein>
<name>A0ABQ8TK98_PERAM</name>
<dbReference type="EMBL" id="JAJSOF020000009">
    <property type="protein sequence ID" value="KAJ4446162.1"/>
    <property type="molecule type" value="Genomic_DNA"/>
</dbReference>
<gene>
    <name evidence="1" type="ORF">ANN_12855</name>
</gene>
<keyword evidence="2" id="KW-1185">Reference proteome</keyword>
<comment type="caution">
    <text evidence="1">The sequence shown here is derived from an EMBL/GenBank/DDBJ whole genome shotgun (WGS) entry which is preliminary data.</text>
</comment>
<evidence type="ECO:0000313" key="2">
    <source>
        <dbReference type="Proteomes" id="UP001148838"/>
    </source>
</evidence>